<accession>A0A6A4VSM4</accession>
<dbReference type="EMBL" id="VIIS01001590">
    <property type="protein sequence ID" value="KAF0295949.1"/>
    <property type="molecule type" value="Genomic_DNA"/>
</dbReference>
<evidence type="ECO:0000313" key="2">
    <source>
        <dbReference type="Proteomes" id="UP000440578"/>
    </source>
</evidence>
<dbReference type="AlphaFoldDB" id="A0A6A4VSM4"/>
<gene>
    <name evidence="1" type="ORF">FJT64_006555</name>
</gene>
<keyword evidence="2" id="KW-1185">Reference proteome</keyword>
<evidence type="ECO:0000313" key="1">
    <source>
        <dbReference type="EMBL" id="KAF0295949.1"/>
    </source>
</evidence>
<protein>
    <submittedName>
        <fullName evidence="1">Uncharacterized protein</fullName>
    </submittedName>
</protein>
<proteinExistence type="predicted"/>
<comment type="caution">
    <text evidence="1">The sequence shown here is derived from an EMBL/GenBank/DDBJ whole genome shotgun (WGS) entry which is preliminary data.</text>
</comment>
<reference evidence="1 2" key="1">
    <citation type="submission" date="2019-07" db="EMBL/GenBank/DDBJ databases">
        <title>Draft genome assembly of a fouling barnacle, Amphibalanus amphitrite (Darwin, 1854): The first reference genome for Thecostraca.</title>
        <authorList>
            <person name="Kim W."/>
        </authorList>
    </citation>
    <scope>NUCLEOTIDE SEQUENCE [LARGE SCALE GENOMIC DNA]</scope>
    <source>
        <strain evidence="1">SNU_AA5</strain>
        <tissue evidence="1">Soma without cirri and trophi</tissue>
    </source>
</reference>
<dbReference type="Proteomes" id="UP000440578">
    <property type="component" value="Unassembled WGS sequence"/>
</dbReference>
<sequence length="211" mass="23627">MDTDFLLKELILWEVKPFYNAAMRYMTIMDDDQVLAEILTYDERQQMLFEFGFGEDGGGEDDGGTDVTSSRATPGALWAAVRDAVTTIGEEVAPVTMIGPTPRPSRDAPGLRRAEDGGAVVEAKWEATAAFRCLDRPVHRWLGGEDRLRVRHLSVGKWVLERRRESRKVSAYMLSRAALANFDDDGVHLSPAGYEKLAGRPGWLNWLQPSR</sequence>
<name>A0A6A4VSM4_AMPAM</name>
<organism evidence="1 2">
    <name type="scientific">Amphibalanus amphitrite</name>
    <name type="common">Striped barnacle</name>
    <name type="synonym">Balanus amphitrite</name>
    <dbReference type="NCBI Taxonomy" id="1232801"/>
    <lineage>
        <taxon>Eukaryota</taxon>
        <taxon>Metazoa</taxon>
        <taxon>Ecdysozoa</taxon>
        <taxon>Arthropoda</taxon>
        <taxon>Crustacea</taxon>
        <taxon>Multicrustacea</taxon>
        <taxon>Cirripedia</taxon>
        <taxon>Thoracica</taxon>
        <taxon>Thoracicalcarea</taxon>
        <taxon>Balanomorpha</taxon>
        <taxon>Balanoidea</taxon>
        <taxon>Balanidae</taxon>
        <taxon>Amphibalaninae</taxon>
        <taxon>Amphibalanus</taxon>
    </lineage>
</organism>